<dbReference type="SUPFAM" id="SSF50156">
    <property type="entry name" value="PDZ domain-like"/>
    <property type="match status" value="1"/>
</dbReference>
<keyword evidence="2" id="KW-0645">Protease</keyword>
<evidence type="ECO:0000313" key="5">
    <source>
        <dbReference type="EMBL" id="PIU47247.1"/>
    </source>
</evidence>
<accession>A0A2M6Z4K5</accession>
<proteinExistence type="inferred from homology"/>
<evidence type="ECO:0000256" key="2">
    <source>
        <dbReference type="ARBA" id="ARBA00022670"/>
    </source>
</evidence>
<dbReference type="Proteomes" id="UP000228777">
    <property type="component" value="Unassembled WGS sequence"/>
</dbReference>
<evidence type="ECO:0000256" key="1">
    <source>
        <dbReference type="ARBA" id="ARBA00010541"/>
    </source>
</evidence>
<name>A0A2M6Z4K5_9BACT</name>
<evidence type="ECO:0000259" key="4">
    <source>
        <dbReference type="SMART" id="SM00228"/>
    </source>
</evidence>
<dbReference type="InterPro" id="IPR001478">
    <property type="entry name" value="PDZ"/>
</dbReference>
<protein>
    <recommendedName>
        <fullName evidence="4">PDZ domain-containing protein</fullName>
    </recommendedName>
</protein>
<dbReference type="SUPFAM" id="SSF50494">
    <property type="entry name" value="Trypsin-like serine proteases"/>
    <property type="match status" value="1"/>
</dbReference>
<dbReference type="Pfam" id="PF13365">
    <property type="entry name" value="Trypsin_2"/>
    <property type="match status" value="1"/>
</dbReference>
<dbReference type="Gene3D" id="2.40.10.10">
    <property type="entry name" value="Trypsin-like serine proteases"/>
    <property type="match status" value="2"/>
</dbReference>
<dbReference type="GO" id="GO:0006508">
    <property type="term" value="P:proteolysis"/>
    <property type="evidence" value="ECO:0007669"/>
    <property type="project" value="UniProtKB-KW"/>
</dbReference>
<dbReference type="InterPro" id="IPR001940">
    <property type="entry name" value="Peptidase_S1C"/>
</dbReference>
<dbReference type="PRINTS" id="PR00834">
    <property type="entry name" value="PROTEASES2C"/>
</dbReference>
<dbReference type="PANTHER" id="PTHR43343:SF3">
    <property type="entry name" value="PROTEASE DO-LIKE 8, CHLOROPLASTIC"/>
    <property type="match status" value="1"/>
</dbReference>
<dbReference type="SMART" id="SM00228">
    <property type="entry name" value="PDZ"/>
    <property type="match status" value="1"/>
</dbReference>
<sequence>MAEKSQIINTVKKVLPAVVTISISKYLEVFESPFGFLGEELFGLPQKKKIKIGGGSGFIIDKDGIILTNRHVIADENAEYVVILPNGEKFRPKILFCDAISDVGILKINTKKNNLPIIGMGDSSKLDLGQTVIAIGNALGLFQNTVSVGVISGLSREIRAADALAGKETKLRGLIQTDAAINPGNSGGPLVDIEGNVIGINVATVFGAENIGFSLPINNAKKILEEFKKYGRVRQPFLGIRYILLNKILKEKYNLPASFGALVVSEPNLSLKTAEAVIPGSPADRAGLMENDVILEMEQEKITPENTLSDILQNFKVGQEIPLKILREGKEKLLKIILTEKS</sequence>
<evidence type="ECO:0000313" key="6">
    <source>
        <dbReference type="Proteomes" id="UP000228777"/>
    </source>
</evidence>
<feature type="domain" description="PDZ" evidence="4">
    <location>
        <begin position="257"/>
        <end position="329"/>
    </location>
</feature>
<keyword evidence="3" id="KW-0378">Hydrolase</keyword>
<dbReference type="InterPro" id="IPR051201">
    <property type="entry name" value="Chloro_Bact_Ser_Proteases"/>
</dbReference>
<dbReference type="InterPro" id="IPR036034">
    <property type="entry name" value="PDZ_sf"/>
</dbReference>
<dbReference type="InterPro" id="IPR009003">
    <property type="entry name" value="Peptidase_S1_PA"/>
</dbReference>
<evidence type="ECO:0000256" key="3">
    <source>
        <dbReference type="ARBA" id="ARBA00022801"/>
    </source>
</evidence>
<dbReference type="Gene3D" id="2.30.42.10">
    <property type="match status" value="1"/>
</dbReference>
<organism evidence="5 6">
    <name type="scientific">bacterium (Candidatus Gribaldobacteria) CG07_land_8_20_14_0_80_33_18</name>
    <dbReference type="NCBI Taxonomy" id="2014272"/>
    <lineage>
        <taxon>Bacteria</taxon>
        <taxon>Candidatus Gribaldobacteria</taxon>
    </lineage>
</organism>
<dbReference type="Pfam" id="PF13180">
    <property type="entry name" value="PDZ_2"/>
    <property type="match status" value="1"/>
</dbReference>
<dbReference type="EMBL" id="PEWP01000007">
    <property type="protein sequence ID" value="PIU47247.1"/>
    <property type="molecule type" value="Genomic_DNA"/>
</dbReference>
<dbReference type="AlphaFoldDB" id="A0A2M6Z4K5"/>
<dbReference type="PANTHER" id="PTHR43343">
    <property type="entry name" value="PEPTIDASE S12"/>
    <property type="match status" value="1"/>
</dbReference>
<comment type="similarity">
    <text evidence="1">Belongs to the peptidase S1C family.</text>
</comment>
<dbReference type="GO" id="GO:0004252">
    <property type="term" value="F:serine-type endopeptidase activity"/>
    <property type="evidence" value="ECO:0007669"/>
    <property type="project" value="InterPro"/>
</dbReference>
<comment type="caution">
    <text evidence="5">The sequence shown here is derived from an EMBL/GenBank/DDBJ whole genome shotgun (WGS) entry which is preliminary data.</text>
</comment>
<reference evidence="6" key="1">
    <citation type="submission" date="2017-09" db="EMBL/GenBank/DDBJ databases">
        <title>Depth-based differentiation of microbial function through sediment-hosted aquifers and enrichment of novel symbionts in the deep terrestrial subsurface.</title>
        <authorList>
            <person name="Probst A.J."/>
            <person name="Ladd B."/>
            <person name="Jarett J.K."/>
            <person name="Geller-Mcgrath D.E."/>
            <person name="Sieber C.M.K."/>
            <person name="Emerson J.B."/>
            <person name="Anantharaman K."/>
            <person name="Thomas B.C."/>
            <person name="Malmstrom R."/>
            <person name="Stieglmeier M."/>
            <person name="Klingl A."/>
            <person name="Woyke T."/>
            <person name="Ryan C.M."/>
            <person name="Banfield J.F."/>
        </authorList>
    </citation>
    <scope>NUCLEOTIDE SEQUENCE [LARGE SCALE GENOMIC DNA]</scope>
</reference>
<gene>
    <name evidence="5" type="ORF">COS93_00275</name>
</gene>
<dbReference type="InterPro" id="IPR043504">
    <property type="entry name" value="Peptidase_S1_PA_chymotrypsin"/>
</dbReference>